<gene>
    <name evidence="13" type="ORF">KIPB_001175</name>
</gene>
<dbReference type="GO" id="GO:0009378">
    <property type="term" value="F:four-way junction helicase activity"/>
    <property type="evidence" value="ECO:0007669"/>
    <property type="project" value="TreeGrafter"/>
</dbReference>
<dbReference type="EC" id="5.6.2.4" evidence="10"/>
<dbReference type="Pfam" id="PF16124">
    <property type="entry name" value="RecQ_Zn_bind"/>
    <property type="match status" value="1"/>
</dbReference>
<evidence type="ECO:0000256" key="4">
    <source>
        <dbReference type="ARBA" id="ARBA00022801"/>
    </source>
</evidence>
<keyword evidence="4 10" id="KW-0378">Hydrolase</keyword>
<protein>
    <recommendedName>
        <fullName evidence="10">ATP-dependent DNA helicase</fullName>
        <ecNumber evidence="10">5.6.2.4</ecNumber>
    </recommendedName>
</protein>
<keyword evidence="5 10" id="KW-0347">Helicase</keyword>
<keyword evidence="2" id="KW-0479">Metal-binding</keyword>
<dbReference type="InterPro" id="IPR032284">
    <property type="entry name" value="RecQ_Zn-bd"/>
</dbReference>
<evidence type="ECO:0000256" key="7">
    <source>
        <dbReference type="ARBA" id="ARBA00023125"/>
    </source>
</evidence>
<keyword evidence="6 10" id="KW-0067">ATP-binding</keyword>
<dbReference type="SUPFAM" id="SSF52540">
    <property type="entry name" value="P-loop containing nucleoside triphosphate hydrolases"/>
    <property type="match status" value="1"/>
</dbReference>
<proteinExistence type="inferred from homology"/>
<dbReference type="SMART" id="SM00487">
    <property type="entry name" value="DEXDc"/>
    <property type="match status" value="1"/>
</dbReference>
<dbReference type="GO" id="GO:0043138">
    <property type="term" value="F:3'-5' DNA helicase activity"/>
    <property type="evidence" value="ECO:0007669"/>
    <property type="project" value="UniProtKB-EC"/>
</dbReference>
<evidence type="ECO:0000256" key="3">
    <source>
        <dbReference type="ARBA" id="ARBA00022741"/>
    </source>
</evidence>
<dbReference type="GO" id="GO:0005737">
    <property type="term" value="C:cytoplasm"/>
    <property type="evidence" value="ECO:0007669"/>
    <property type="project" value="TreeGrafter"/>
</dbReference>
<evidence type="ECO:0000256" key="5">
    <source>
        <dbReference type="ARBA" id="ARBA00022806"/>
    </source>
</evidence>
<keyword evidence="10" id="KW-0539">Nucleus</keyword>
<dbReference type="InterPro" id="IPR014001">
    <property type="entry name" value="Helicase_ATP-bd"/>
</dbReference>
<dbReference type="NCBIfam" id="TIGR00614">
    <property type="entry name" value="recQ_fam"/>
    <property type="match status" value="1"/>
</dbReference>
<evidence type="ECO:0000313" key="13">
    <source>
        <dbReference type="EMBL" id="GIQ80382.1"/>
    </source>
</evidence>
<dbReference type="OrthoDB" id="10261556at2759"/>
<comment type="similarity">
    <text evidence="1 10">Belongs to the helicase family. RecQ subfamily.</text>
</comment>
<evidence type="ECO:0000256" key="1">
    <source>
        <dbReference type="ARBA" id="ARBA00005446"/>
    </source>
</evidence>
<name>A0A9K3GF26_9EUKA</name>
<keyword evidence="3 10" id="KW-0547">Nucleotide-binding</keyword>
<dbReference type="PANTHER" id="PTHR13710:SF105">
    <property type="entry name" value="ATP-DEPENDENT DNA HELICASE Q1"/>
    <property type="match status" value="1"/>
</dbReference>
<evidence type="ECO:0000256" key="10">
    <source>
        <dbReference type="RuleBase" id="RU364117"/>
    </source>
</evidence>
<dbReference type="GO" id="GO:0003677">
    <property type="term" value="F:DNA binding"/>
    <property type="evidence" value="ECO:0007669"/>
    <property type="project" value="UniProtKB-KW"/>
</dbReference>
<keyword evidence="14" id="KW-1185">Reference proteome</keyword>
<evidence type="ECO:0000256" key="2">
    <source>
        <dbReference type="ARBA" id="ARBA00022723"/>
    </source>
</evidence>
<evidence type="ECO:0000256" key="8">
    <source>
        <dbReference type="ARBA" id="ARBA00023235"/>
    </source>
</evidence>
<evidence type="ECO:0000313" key="14">
    <source>
        <dbReference type="Proteomes" id="UP000265618"/>
    </source>
</evidence>
<dbReference type="Gene3D" id="3.40.50.300">
    <property type="entry name" value="P-loop containing nucleotide triphosphate hydrolases"/>
    <property type="match status" value="2"/>
</dbReference>
<dbReference type="EMBL" id="BDIP01000158">
    <property type="protein sequence ID" value="GIQ80382.1"/>
    <property type="molecule type" value="Genomic_DNA"/>
</dbReference>
<accession>A0A9K3GF26</accession>
<evidence type="ECO:0000259" key="11">
    <source>
        <dbReference type="PROSITE" id="PS51192"/>
    </source>
</evidence>
<dbReference type="Pfam" id="PF00270">
    <property type="entry name" value="DEAD"/>
    <property type="match status" value="1"/>
</dbReference>
<feature type="domain" description="Helicase ATP-binding" evidence="11">
    <location>
        <begin position="3"/>
        <end position="192"/>
    </location>
</feature>
<dbReference type="InterPro" id="IPR001650">
    <property type="entry name" value="Helicase_C-like"/>
</dbReference>
<dbReference type="InterPro" id="IPR027417">
    <property type="entry name" value="P-loop_NTPase"/>
</dbReference>
<comment type="catalytic activity">
    <reaction evidence="10">
        <text>ATP + H2O = ADP + phosphate + H(+)</text>
        <dbReference type="Rhea" id="RHEA:13065"/>
        <dbReference type="ChEBI" id="CHEBI:15377"/>
        <dbReference type="ChEBI" id="CHEBI:15378"/>
        <dbReference type="ChEBI" id="CHEBI:30616"/>
        <dbReference type="ChEBI" id="CHEBI:43474"/>
        <dbReference type="ChEBI" id="CHEBI:456216"/>
    </reaction>
</comment>
<comment type="caution">
    <text evidence="13">The sequence shown here is derived from an EMBL/GenBank/DDBJ whole genome shotgun (WGS) entry which is preliminary data.</text>
</comment>
<reference evidence="13 14" key="1">
    <citation type="journal article" date="2018" name="PLoS ONE">
        <title>The draft genome of Kipferlia bialata reveals reductive genome evolution in fornicate parasites.</title>
        <authorList>
            <person name="Tanifuji G."/>
            <person name="Takabayashi S."/>
            <person name="Kume K."/>
            <person name="Takagi M."/>
            <person name="Nakayama T."/>
            <person name="Kamikawa R."/>
            <person name="Inagaki Y."/>
            <person name="Hashimoto T."/>
        </authorList>
    </citation>
    <scope>NUCLEOTIDE SEQUENCE [LARGE SCALE GENOMIC DNA]</scope>
    <source>
        <strain evidence="13">NY0173</strain>
    </source>
</reference>
<dbReference type="GO" id="GO:0000724">
    <property type="term" value="P:double-strand break repair via homologous recombination"/>
    <property type="evidence" value="ECO:0007669"/>
    <property type="project" value="TreeGrafter"/>
</dbReference>
<dbReference type="GO" id="GO:0005634">
    <property type="term" value="C:nucleus"/>
    <property type="evidence" value="ECO:0007669"/>
    <property type="project" value="UniProtKB-SubCell"/>
</dbReference>
<dbReference type="GO" id="GO:0005524">
    <property type="term" value="F:ATP binding"/>
    <property type="evidence" value="ECO:0007669"/>
    <property type="project" value="UniProtKB-KW"/>
</dbReference>
<evidence type="ECO:0000256" key="6">
    <source>
        <dbReference type="ARBA" id="ARBA00022840"/>
    </source>
</evidence>
<dbReference type="PROSITE" id="PS51194">
    <property type="entry name" value="HELICASE_CTER"/>
    <property type="match status" value="1"/>
</dbReference>
<dbReference type="AlphaFoldDB" id="A0A9K3GF26"/>
<organism evidence="13 14">
    <name type="scientific">Kipferlia bialata</name>
    <dbReference type="NCBI Taxonomy" id="797122"/>
    <lineage>
        <taxon>Eukaryota</taxon>
        <taxon>Metamonada</taxon>
        <taxon>Carpediemonas-like organisms</taxon>
        <taxon>Kipferlia</taxon>
    </lineage>
</organism>
<dbReference type="SMART" id="SM00490">
    <property type="entry name" value="HELICc"/>
    <property type="match status" value="1"/>
</dbReference>
<keyword evidence="7" id="KW-0238">DNA-binding</keyword>
<comment type="subcellular location">
    <subcellularLocation>
        <location evidence="10">Nucleus</location>
    </subcellularLocation>
</comment>
<evidence type="ECO:0000259" key="12">
    <source>
        <dbReference type="PROSITE" id="PS51194"/>
    </source>
</evidence>
<dbReference type="InterPro" id="IPR011545">
    <property type="entry name" value="DEAD/DEAH_box_helicase_dom"/>
</dbReference>
<dbReference type="Proteomes" id="UP000265618">
    <property type="component" value="Unassembled WGS sequence"/>
</dbReference>
<keyword evidence="8" id="KW-0413">Isomerase</keyword>
<dbReference type="PANTHER" id="PTHR13710">
    <property type="entry name" value="DNA HELICASE RECQ FAMILY MEMBER"/>
    <property type="match status" value="1"/>
</dbReference>
<dbReference type="PROSITE" id="PS51192">
    <property type="entry name" value="HELICASE_ATP_BIND_1"/>
    <property type="match status" value="1"/>
</dbReference>
<feature type="domain" description="Helicase C-terminal" evidence="12">
    <location>
        <begin position="224"/>
        <end position="387"/>
    </location>
</feature>
<dbReference type="Pfam" id="PF00271">
    <property type="entry name" value="Helicase_C"/>
    <property type="match status" value="1"/>
</dbReference>
<dbReference type="GO" id="GO:0005694">
    <property type="term" value="C:chromosome"/>
    <property type="evidence" value="ECO:0007669"/>
    <property type="project" value="TreeGrafter"/>
</dbReference>
<comment type="catalytic activity">
    <reaction evidence="9 10">
        <text>Couples ATP hydrolysis with the unwinding of duplex DNA by translocating in the 3'-5' direction.</text>
        <dbReference type="EC" id="5.6.2.4"/>
    </reaction>
</comment>
<dbReference type="CDD" id="cd17920">
    <property type="entry name" value="DEXHc_RecQ"/>
    <property type="match status" value="1"/>
</dbReference>
<evidence type="ECO:0000256" key="9">
    <source>
        <dbReference type="ARBA" id="ARBA00034617"/>
    </source>
</evidence>
<dbReference type="InterPro" id="IPR004589">
    <property type="entry name" value="DNA_helicase_ATP-dep_RecQ"/>
</dbReference>
<sequence length="454" mass="51615">MYISMCFIFTPVLGILPTGAGKSLVYQLAGLIRPGFTVVVTPLLSLSKNQIFNLHRRNIPAQEYNSAVPWAVKCDTLNRLRRDAGLPFVRPRMPQSDQRELKLLYVTPEGIASGNALSRLLDVLYRAGRMGLLAIDEAHCISEWGHDFRDAYKQLNGIRKRWPNVPICATTATATLRVAESIVTGLGLQNPHRINTSFDRPNIEFLSVNCVDHPNYDTCSNRDAFFYYYSKYQWQGKCGIIYTDSRADTVEVSTMLQNHGVRCGYYHAGLKLDERNLTQNKWEEAFIDVIVATTAFGMGIDKQDVRFVVMWAIPRTVETYYQMGGRAGRDGRPSVALTLYSDVFATWREWQASEECKNSRKKHGALSEKYRHKMVKKESLGTLLSIVGHRIPRCRRATVLEYFGEAKDTKYQSGRCCDICSNESLVFRGQGGRKHFNFFLYMIGPSWCANSQQC</sequence>
<dbReference type="GO" id="GO:0016787">
    <property type="term" value="F:hydrolase activity"/>
    <property type="evidence" value="ECO:0007669"/>
    <property type="project" value="UniProtKB-KW"/>
</dbReference>
<dbReference type="GO" id="GO:0046872">
    <property type="term" value="F:metal ion binding"/>
    <property type="evidence" value="ECO:0007669"/>
    <property type="project" value="UniProtKB-KW"/>
</dbReference>